<keyword evidence="3" id="KW-1185">Reference proteome</keyword>
<dbReference type="OrthoDB" id="5423926at2759"/>
<feature type="compositionally biased region" description="Polar residues" evidence="1">
    <location>
        <begin position="1065"/>
        <end position="1076"/>
    </location>
</feature>
<feature type="compositionally biased region" description="Polar residues" evidence="1">
    <location>
        <begin position="220"/>
        <end position="233"/>
    </location>
</feature>
<feature type="region of interest" description="Disordered" evidence="1">
    <location>
        <begin position="54"/>
        <end position="606"/>
    </location>
</feature>
<feature type="compositionally biased region" description="Polar residues" evidence="1">
    <location>
        <begin position="491"/>
        <end position="502"/>
    </location>
</feature>
<feature type="compositionally biased region" description="Polar residues" evidence="1">
    <location>
        <begin position="586"/>
        <end position="600"/>
    </location>
</feature>
<proteinExistence type="predicted"/>
<protein>
    <submittedName>
        <fullName evidence="2">Uncharacterized protein</fullName>
    </submittedName>
</protein>
<feature type="compositionally biased region" description="Low complexity" evidence="1">
    <location>
        <begin position="1256"/>
        <end position="1266"/>
    </location>
</feature>
<feature type="compositionally biased region" description="Polar residues" evidence="1">
    <location>
        <begin position="808"/>
        <end position="826"/>
    </location>
</feature>
<feature type="compositionally biased region" description="Polar residues" evidence="1">
    <location>
        <begin position="175"/>
        <end position="204"/>
    </location>
</feature>
<feature type="compositionally biased region" description="Pro residues" evidence="1">
    <location>
        <begin position="1364"/>
        <end position="1373"/>
    </location>
</feature>
<feature type="compositionally biased region" description="Low complexity" evidence="1">
    <location>
        <begin position="327"/>
        <end position="341"/>
    </location>
</feature>
<feature type="compositionally biased region" description="Basic and acidic residues" evidence="1">
    <location>
        <begin position="651"/>
        <end position="687"/>
    </location>
</feature>
<feature type="compositionally biased region" description="Acidic residues" evidence="1">
    <location>
        <begin position="755"/>
        <end position="777"/>
    </location>
</feature>
<feature type="compositionally biased region" description="Polar residues" evidence="1">
    <location>
        <begin position="531"/>
        <end position="544"/>
    </location>
</feature>
<feature type="compositionally biased region" description="Basic residues" evidence="1">
    <location>
        <begin position="373"/>
        <end position="382"/>
    </location>
</feature>
<dbReference type="EMBL" id="ML995494">
    <property type="protein sequence ID" value="KAF2138975.1"/>
    <property type="molecule type" value="Genomic_DNA"/>
</dbReference>
<evidence type="ECO:0000313" key="2">
    <source>
        <dbReference type="EMBL" id="KAF2138975.1"/>
    </source>
</evidence>
<dbReference type="Proteomes" id="UP000799438">
    <property type="component" value="Unassembled WGS sequence"/>
</dbReference>
<dbReference type="GeneID" id="54299841"/>
<feature type="compositionally biased region" description="Basic and acidic residues" evidence="1">
    <location>
        <begin position="571"/>
        <end position="583"/>
    </location>
</feature>
<feature type="compositionally biased region" description="Polar residues" evidence="1">
    <location>
        <begin position="253"/>
        <end position="270"/>
    </location>
</feature>
<feature type="compositionally biased region" description="Low complexity" evidence="1">
    <location>
        <begin position="74"/>
        <end position="85"/>
    </location>
</feature>
<feature type="compositionally biased region" description="Polar residues" evidence="1">
    <location>
        <begin position="1146"/>
        <end position="1159"/>
    </location>
</feature>
<feature type="compositionally biased region" description="Low complexity" evidence="1">
    <location>
        <begin position="1322"/>
        <end position="1341"/>
    </location>
</feature>
<feature type="compositionally biased region" description="Basic and acidic residues" evidence="1">
    <location>
        <begin position="858"/>
        <end position="885"/>
    </location>
</feature>
<reference evidence="2" key="1">
    <citation type="journal article" date="2020" name="Stud. Mycol.">
        <title>101 Dothideomycetes genomes: a test case for predicting lifestyles and emergence of pathogens.</title>
        <authorList>
            <person name="Haridas S."/>
            <person name="Albert R."/>
            <person name="Binder M."/>
            <person name="Bloem J."/>
            <person name="Labutti K."/>
            <person name="Salamov A."/>
            <person name="Andreopoulos B."/>
            <person name="Baker S."/>
            <person name="Barry K."/>
            <person name="Bills G."/>
            <person name="Bluhm B."/>
            <person name="Cannon C."/>
            <person name="Castanera R."/>
            <person name="Culley D."/>
            <person name="Daum C."/>
            <person name="Ezra D."/>
            <person name="Gonzalez J."/>
            <person name="Henrissat B."/>
            <person name="Kuo A."/>
            <person name="Liang C."/>
            <person name="Lipzen A."/>
            <person name="Lutzoni F."/>
            <person name="Magnuson J."/>
            <person name="Mondo S."/>
            <person name="Nolan M."/>
            <person name="Ohm R."/>
            <person name="Pangilinan J."/>
            <person name="Park H.-J."/>
            <person name="Ramirez L."/>
            <person name="Alfaro M."/>
            <person name="Sun H."/>
            <person name="Tritt A."/>
            <person name="Yoshinaga Y."/>
            <person name="Zwiers L.-H."/>
            <person name="Turgeon B."/>
            <person name="Goodwin S."/>
            <person name="Spatafora J."/>
            <person name="Crous P."/>
            <person name="Grigoriev I."/>
        </authorList>
    </citation>
    <scope>NUCLEOTIDE SEQUENCE</scope>
    <source>
        <strain evidence="2">CBS 121167</strain>
    </source>
</reference>
<feature type="compositionally biased region" description="Basic and acidic residues" evidence="1">
    <location>
        <begin position="1279"/>
        <end position="1296"/>
    </location>
</feature>
<dbReference type="RefSeq" id="XP_033394688.1">
    <property type="nucleotide sequence ID" value="XM_033542344.1"/>
</dbReference>
<feature type="compositionally biased region" description="Polar residues" evidence="1">
    <location>
        <begin position="86"/>
        <end position="113"/>
    </location>
</feature>
<feature type="region of interest" description="Disordered" evidence="1">
    <location>
        <begin position="1"/>
        <end position="21"/>
    </location>
</feature>
<feature type="compositionally biased region" description="Polar residues" evidence="1">
    <location>
        <begin position="302"/>
        <end position="320"/>
    </location>
</feature>
<gene>
    <name evidence="2" type="ORF">K452DRAFT_300560</name>
</gene>
<evidence type="ECO:0000256" key="1">
    <source>
        <dbReference type="SAM" id="MobiDB-lite"/>
    </source>
</evidence>
<feature type="compositionally biased region" description="Polar residues" evidence="1">
    <location>
        <begin position="54"/>
        <end position="68"/>
    </location>
</feature>
<feature type="compositionally biased region" description="Acidic residues" evidence="1">
    <location>
        <begin position="1242"/>
        <end position="1255"/>
    </location>
</feature>
<feature type="compositionally biased region" description="Low complexity" evidence="1">
    <location>
        <begin position="1122"/>
        <end position="1133"/>
    </location>
</feature>
<sequence length="1436" mass="152641">MFSRRRRAASNPPPNRGVVTANPTAALAASQAFLKNANSNASLSSAAAAAALRSHQSSPAPVHTIQTKRMQRRASVASGASAATAPTMQRRMSNGSMSDRTFRSPSPARSSDNGVAADTDAPPVPAIPRDMSPMPKGKRAASADLPPMRVASPNPRKPGARPMSVDAGNRKPASNVPQRNRASTLSQVTEMDDSGSQKSINFSRPMSPRVTPTPPATPSPIKTSHSGWYTTPVVNDVKPREEIDTKTPFTGKKSASGTTGLETSIHNAANQPVKKRKKKVTSGGEGSHLAGGTMGAKPTGTAVDTTASTPNRPRTPSSTVAAPAVPDSPQSSELSDSSDSEGVISAKPAALVRQPSTVMEQPEAEEQAENRKVVNKAKKVRPKGTPAASRVAPAKAHVAEIQKAKDPVRSSKQSLVVGTDAATLRGAGRGTGHERQSSLSPGRQAHFVNGLVEPASGIKHQPPPRSVSPAKSALKHSPSSARTGSPIPLRMTQTPSDVGSDTGSERGPSQKRKKNVRVSFDDGAVADDESPSAQPTGLESSRWSGRTLRGEEEDLDEIMKPRPALPMFGSVRRERRDRVEEFPQKVTETVTPSMSNSVSTVVEPMEASTDQVVGGVLAENFASGKNNESTVAPEVAPTEAVNKASGADYSADEKEMDSLRKNDTDPVAKALEGENSRSVDVSEEKPDGSAYGDLMDVPSIAVQPATPGTEVETGELPFEIPGSWSGDEEPKSRKGAPSDGGPGPIEPGVTLEQYLESDGEEKDEEEEEEDGTDDNTDDGSVYSDAAESLVEGEEAGFASLNAIVESPSIGTTASPPESPEAAQTNKAGRGDQIRPPQNEANWDQAKSYWSGLNAQRKSGTEDMTRHEPFESENGRDLESEPALKEKKPKKKKKATVFVEPNNATSPAAARQMAPRQPPNQSAQPKKSALKSSMRAPRPAEPVEEARPVRMRASMRDAPPAREGSMRTTMRQGPAREGGMRSSMRSPPPSREGGMRTSMRSPPTGLAASRYSDTAMESREQKGALQKRNIPMSAQKPVPAPTRRSAANVVVPQQRMSATMPALGRTLSNDSDASVSSFKRARRPSAVNDEGRYSMRRSMRNSVSEAPTMRSRSPVKSPVPGASRSSRLSIRSLSPTSNLFGRRPLAAQNQDSSFPTLRSSQPPPAKSARFSMPAKSSKQSKPAKNTSTRFKSRFADSDDSDDDVPALPRFRSRFADSDDESDDEAMHANLRPVRGIPRAAGQEDGDSTDLEEEMEESGTSRPPTSGTAPPPPPPVPSSQDIERALPKGGLRDSKYAPKNDAATPRKEKRGFFGLGKKRQQQRPSTPTGTAPATASSSSPQTTNGKLQRRAASQPPAPNDHWPLTSLPPPVPPIPVDESEASEARPETSDGLGFRPKLAKRLSAAGGSERGVKSKEVLGRSGKKKKFGALRRVFGLTD</sequence>
<accession>A0A6A6B6W9</accession>
<name>A0A6A6B6W9_9PEZI</name>
<feature type="compositionally biased region" description="Low complexity" evidence="1">
    <location>
        <begin position="1170"/>
        <end position="1183"/>
    </location>
</feature>
<evidence type="ECO:0000313" key="3">
    <source>
        <dbReference type="Proteomes" id="UP000799438"/>
    </source>
</evidence>
<organism evidence="2 3">
    <name type="scientific">Aplosporella prunicola CBS 121167</name>
    <dbReference type="NCBI Taxonomy" id="1176127"/>
    <lineage>
        <taxon>Eukaryota</taxon>
        <taxon>Fungi</taxon>
        <taxon>Dikarya</taxon>
        <taxon>Ascomycota</taxon>
        <taxon>Pezizomycotina</taxon>
        <taxon>Dothideomycetes</taxon>
        <taxon>Dothideomycetes incertae sedis</taxon>
        <taxon>Botryosphaeriales</taxon>
        <taxon>Aplosporellaceae</taxon>
        <taxon>Aplosporella</taxon>
    </lineage>
</organism>
<feature type="compositionally biased region" description="Basic and acidic residues" evidence="1">
    <location>
        <begin position="397"/>
        <end position="409"/>
    </location>
</feature>
<feature type="region of interest" description="Disordered" evidence="1">
    <location>
        <begin position="625"/>
        <end position="1436"/>
    </location>
</feature>